<protein>
    <submittedName>
        <fullName evidence="2">Reverse transcriptase domain-containing protein</fullName>
    </submittedName>
</protein>
<dbReference type="AlphaFoldDB" id="A0A8R1I103"/>
<sequence>MKHILALKPKLGYSSDNINFYVIKGCCHALTVPLSVIFMESFTSNHFPTQWKTSTIIPLHKKGSLTDSGNYRPITLTHRKEINGKISKHQFGFMNRGSCSLAILESMTEIRKILAKKGGFVDAVYFDLKKAFDSVPHNILLAKVQNFGVDEKTCQWIGSFLENRKSVIKIDSFVSSSSFNVLSGVPQGKRDRAFSLFNVYKRLTRNVSA</sequence>
<reference evidence="3" key="1">
    <citation type="submission" date="2010-08" db="EMBL/GenBank/DDBJ databases">
        <authorList>
            <consortium name="Caenorhabditis japonica Sequencing Consortium"/>
            <person name="Wilson R.K."/>
        </authorList>
    </citation>
    <scope>NUCLEOTIDE SEQUENCE [LARGE SCALE GENOMIC DNA]</scope>
    <source>
        <strain evidence="3">DF5081</strain>
    </source>
</reference>
<dbReference type="Pfam" id="PF00078">
    <property type="entry name" value="RVT_1"/>
    <property type="match status" value="1"/>
</dbReference>
<dbReference type="PROSITE" id="PS50878">
    <property type="entry name" value="RT_POL"/>
    <property type="match status" value="1"/>
</dbReference>
<name>A0A8R1I103_CAEJA</name>
<evidence type="ECO:0000259" key="1">
    <source>
        <dbReference type="PROSITE" id="PS50878"/>
    </source>
</evidence>
<evidence type="ECO:0000313" key="3">
    <source>
        <dbReference type="Proteomes" id="UP000005237"/>
    </source>
</evidence>
<proteinExistence type="predicted"/>
<organism evidence="2 3">
    <name type="scientific">Caenorhabditis japonica</name>
    <dbReference type="NCBI Taxonomy" id="281687"/>
    <lineage>
        <taxon>Eukaryota</taxon>
        <taxon>Metazoa</taxon>
        <taxon>Ecdysozoa</taxon>
        <taxon>Nematoda</taxon>
        <taxon>Chromadorea</taxon>
        <taxon>Rhabditida</taxon>
        <taxon>Rhabditina</taxon>
        <taxon>Rhabditomorpha</taxon>
        <taxon>Rhabditoidea</taxon>
        <taxon>Rhabditidae</taxon>
        <taxon>Peloderinae</taxon>
        <taxon>Caenorhabditis</taxon>
    </lineage>
</organism>
<reference evidence="2" key="2">
    <citation type="submission" date="2022-06" db="UniProtKB">
        <authorList>
            <consortium name="EnsemblMetazoa"/>
        </authorList>
    </citation>
    <scope>IDENTIFICATION</scope>
    <source>
        <strain evidence="2">DF5081</strain>
    </source>
</reference>
<dbReference type="EnsemblMetazoa" id="CJA16581.1">
    <property type="protein sequence ID" value="CJA16581.1"/>
    <property type="gene ID" value="WBGene00135785"/>
</dbReference>
<accession>A0A8R1I103</accession>
<keyword evidence="3" id="KW-1185">Reference proteome</keyword>
<dbReference type="PANTHER" id="PTHR19446">
    <property type="entry name" value="REVERSE TRANSCRIPTASES"/>
    <property type="match status" value="1"/>
</dbReference>
<evidence type="ECO:0000313" key="2">
    <source>
        <dbReference type="EnsemblMetazoa" id="CJA16581.1"/>
    </source>
</evidence>
<dbReference type="InterPro" id="IPR000477">
    <property type="entry name" value="RT_dom"/>
</dbReference>
<dbReference type="Proteomes" id="UP000005237">
    <property type="component" value="Unassembled WGS sequence"/>
</dbReference>
<feature type="domain" description="Reverse transcriptase" evidence="1">
    <location>
        <begin position="40"/>
        <end position="209"/>
    </location>
</feature>